<sequence>MYMNINPFDLSVSDFVAQSARWCAEFNIPEDFPYDLKVEIADRALFDTGTDQYEQIAEEAEDWIEQERTRLGEALPTFSTHADYIVRTEQWRNEFNIPPYLPYTEQVRIADEVLRTIDRSKYAGMLSAAEEWSKTESANLNAEPPFDGWKEQIRRQLLQIQKGKYLMIYVPYGSSNYRIEQGTLTSVDWNTGTVLLHSTVYNRDNTVAIDNIQSIDESRSGSGALGAVQTADLRLVGFDWYRGNTKL</sequence>
<dbReference type="Proteomes" id="UP000229897">
    <property type="component" value="Chromosome"/>
</dbReference>
<accession>A0A2D2DRX3</accession>
<evidence type="ECO:0000313" key="1">
    <source>
        <dbReference type="EMBL" id="ATQ77725.1"/>
    </source>
</evidence>
<dbReference type="EMBL" id="CP024608">
    <property type="protein sequence ID" value="ATQ77725.1"/>
    <property type="molecule type" value="Genomic_DNA"/>
</dbReference>
<keyword evidence="2" id="KW-1185">Reference proteome</keyword>
<evidence type="ECO:0000313" key="2">
    <source>
        <dbReference type="Proteomes" id="UP000229897"/>
    </source>
</evidence>
<name>A0A2D2DRX3_9BURK</name>
<dbReference type="KEGG" id="mass:CR152_26870"/>
<reference evidence="1" key="1">
    <citation type="submission" date="2017-10" db="EMBL/GenBank/DDBJ databases">
        <title>Massilia psychrophilum sp. nov., a novel purple-pigmented bacterium isolated from Tianshan glacier, Xinjiang Municipality, China.</title>
        <authorList>
            <person name="Wang H."/>
        </authorList>
    </citation>
    <scope>NUCLEOTIDE SEQUENCE [LARGE SCALE GENOMIC DNA]</scope>
    <source>
        <strain evidence="1">B2</strain>
    </source>
</reference>
<gene>
    <name evidence="1" type="ORF">CR152_26870</name>
</gene>
<dbReference type="AlphaFoldDB" id="A0A2D2DRX3"/>
<proteinExistence type="predicted"/>
<protein>
    <submittedName>
        <fullName evidence="1">Uncharacterized protein</fullName>
    </submittedName>
</protein>
<organism evidence="1 2">
    <name type="scientific">Massilia violaceinigra</name>
    <dbReference type="NCBI Taxonomy" id="2045208"/>
    <lineage>
        <taxon>Bacteria</taxon>
        <taxon>Pseudomonadati</taxon>
        <taxon>Pseudomonadota</taxon>
        <taxon>Betaproteobacteria</taxon>
        <taxon>Burkholderiales</taxon>
        <taxon>Oxalobacteraceae</taxon>
        <taxon>Telluria group</taxon>
        <taxon>Massilia</taxon>
    </lineage>
</organism>